<proteinExistence type="predicted"/>
<dbReference type="AlphaFoldDB" id="A0AA97M567"/>
<dbReference type="KEGG" id="thao:NI17_006670"/>
<keyword evidence="1" id="KW-0472">Membrane</keyword>
<evidence type="ECO:0000256" key="1">
    <source>
        <dbReference type="SAM" id="Phobius"/>
    </source>
</evidence>
<gene>
    <name evidence="2" type="ORF">NI17_006670</name>
</gene>
<evidence type="ECO:0000313" key="2">
    <source>
        <dbReference type="EMBL" id="UOE20858.1"/>
    </source>
</evidence>
<keyword evidence="1" id="KW-1133">Transmembrane helix</keyword>
<accession>A0AA97M567</accession>
<sequence length="130" mass="13401">MPAETTRRRSVPLTVVSAFVAVSATVGAVGLMGGDILGPAVTARLPFASSLLAGITLAVVVAVPMAVCALLAAVGSRHTATAAVAAGVLLIGWVLVQPVIIRYFSWLQPFYGLLGVVVAWLGLRLRGRRP</sequence>
<reference evidence="2" key="1">
    <citation type="submission" date="2020-10" db="EMBL/GenBank/DDBJ databases">
        <title>De novo genome project of the cellulose decomposer Thermobifida halotolerans type strain.</title>
        <authorList>
            <person name="Nagy I."/>
            <person name="Horvath B."/>
            <person name="Kukolya J."/>
            <person name="Nagy I."/>
            <person name="Orsini M."/>
        </authorList>
    </citation>
    <scope>NUCLEOTIDE SEQUENCE</scope>
    <source>
        <strain evidence="2">DSM 44931</strain>
    </source>
</reference>
<protein>
    <submittedName>
        <fullName evidence="2">Uncharacterized protein</fullName>
    </submittedName>
</protein>
<feature type="transmembrane region" description="Helical" evidence="1">
    <location>
        <begin position="80"/>
        <end position="100"/>
    </location>
</feature>
<name>A0AA97M567_9ACTN</name>
<dbReference type="EMBL" id="CP063196">
    <property type="protein sequence ID" value="UOE20858.1"/>
    <property type="molecule type" value="Genomic_DNA"/>
</dbReference>
<feature type="transmembrane region" description="Helical" evidence="1">
    <location>
        <begin position="12"/>
        <end position="31"/>
    </location>
</feature>
<dbReference type="RefSeq" id="WP_068692883.1">
    <property type="nucleotide sequence ID" value="NZ_CP063196.1"/>
</dbReference>
<feature type="transmembrane region" description="Helical" evidence="1">
    <location>
        <begin position="106"/>
        <end position="123"/>
    </location>
</feature>
<organism evidence="2 3">
    <name type="scientific">Thermobifida halotolerans</name>
    <dbReference type="NCBI Taxonomy" id="483545"/>
    <lineage>
        <taxon>Bacteria</taxon>
        <taxon>Bacillati</taxon>
        <taxon>Actinomycetota</taxon>
        <taxon>Actinomycetes</taxon>
        <taxon>Streptosporangiales</taxon>
        <taxon>Nocardiopsidaceae</taxon>
        <taxon>Thermobifida</taxon>
    </lineage>
</organism>
<keyword evidence="3" id="KW-1185">Reference proteome</keyword>
<feature type="transmembrane region" description="Helical" evidence="1">
    <location>
        <begin position="51"/>
        <end position="73"/>
    </location>
</feature>
<keyword evidence="1" id="KW-0812">Transmembrane</keyword>
<evidence type="ECO:0000313" key="3">
    <source>
        <dbReference type="Proteomes" id="UP000265719"/>
    </source>
</evidence>
<dbReference type="Proteomes" id="UP000265719">
    <property type="component" value="Chromosome"/>
</dbReference>